<organism evidence="1 2">
    <name type="scientific">Mesorhizobium japonicum</name>
    <dbReference type="NCBI Taxonomy" id="2066070"/>
    <lineage>
        <taxon>Bacteria</taxon>
        <taxon>Pseudomonadati</taxon>
        <taxon>Pseudomonadota</taxon>
        <taxon>Alphaproteobacteria</taxon>
        <taxon>Hyphomicrobiales</taxon>
        <taxon>Phyllobacteriaceae</taxon>
        <taxon>Mesorhizobium</taxon>
    </lineage>
</organism>
<sequence>MGDDRHQRIQQRAYEIWEREGGVHGVDERQWHQAEAEIEREDQLETEQAFTEPSAVGATVLSAKTRKSRRAEPASSDVMTVEALAMRTGITGDQAQDLIDRLGNDREAIEEAARSLAIGQQNFSK</sequence>
<accession>A0A3M9X4R4</accession>
<evidence type="ECO:0000313" key="1">
    <source>
        <dbReference type="EMBL" id="RNJ42438.1"/>
    </source>
</evidence>
<proteinExistence type="predicted"/>
<dbReference type="InterPro" id="IPR021327">
    <property type="entry name" value="DUF2934"/>
</dbReference>
<dbReference type="EMBL" id="QKOD01000011">
    <property type="protein sequence ID" value="RNJ42438.1"/>
    <property type="molecule type" value="Genomic_DNA"/>
</dbReference>
<evidence type="ECO:0000313" key="2">
    <source>
        <dbReference type="Proteomes" id="UP000275436"/>
    </source>
</evidence>
<protein>
    <submittedName>
        <fullName evidence="1">DUF2934 domain-containing protein</fullName>
    </submittedName>
</protein>
<dbReference type="AlphaFoldDB" id="A0A3M9X4R4"/>
<dbReference type="Pfam" id="PF11154">
    <property type="entry name" value="DUF2934"/>
    <property type="match status" value="1"/>
</dbReference>
<name>A0A3M9X4R4_9HYPH</name>
<comment type="caution">
    <text evidence="1">The sequence shown here is derived from an EMBL/GenBank/DDBJ whole genome shotgun (WGS) entry which is preliminary data.</text>
</comment>
<reference evidence="1 2" key="1">
    <citation type="journal article" date="2018" name="Mol. Plant Microbe Interact.">
        <title>Taxonomically Different Co-Microsymbionts of a Relict Legume, Oxytropis popoviana, Have Complementary Sets of Symbiotic Genes and Together Increase the Efficiency of Plant Nodulation.</title>
        <authorList>
            <person name="Safronova V."/>
            <person name="Belimov A."/>
            <person name="Sazanova A."/>
            <person name="Chirak E."/>
            <person name="Verkhozina A."/>
            <person name="Kuznetsova I."/>
            <person name="Andronov E."/>
            <person name="Puhalsky J."/>
            <person name="Tikhonovich I."/>
        </authorList>
    </citation>
    <scope>NUCLEOTIDE SEQUENCE [LARGE SCALE GENOMIC DNA]</scope>
    <source>
        <strain evidence="1 2">Opo-235</strain>
    </source>
</reference>
<gene>
    <name evidence="1" type="ORF">DNR46_29095</name>
</gene>
<dbReference type="Proteomes" id="UP000275436">
    <property type="component" value="Unassembled WGS sequence"/>
</dbReference>
<dbReference type="RefSeq" id="WP_123169790.1">
    <property type="nucleotide sequence ID" value="NZ_QKOD01000011.1"/>
</dbReference>